<evidence type="ECO:0000313" key="8">
    <source>
        <dbReference type="EMBL" id="MCM1985178.1"/>
    </source>
</evidence>
<dbReference type="AlphaFoldDB" id="A0ABD4T9T9"/>
<sequence>MTAELPLPDSKDSAKYREKSPRRLRIIAVASGLIVLIAGLGVGFWLSRTRGKTDLAEITVPVASENLRLRITTNGQIVPFQSVNLSPKASGVLVQLMVEQGDRVEKGQVVALMDRSNLEGQLIQAQAAVNQAQARLAELVAGTREEEKQRAEAAWNRTKVELAQRQLNQPQQLQEVSDQVREAQAQLQDAQAQLTLAQTRYQRFKSLVDQGAESRDRLNEAERNYDSAQAQLNQAKTRVDQAKNQVTQVQIRTAAEIAQAQTAVNEAYQSYQLALSGNRPEVINQARAEVQRALGQMRTIQNQIEDTIIRAPFDGIVTQKYASEGAFVTPTTSASSTSSATSTSIIALARDLEVVAEVPEVDIGQVKQGQPVEIRADAFPNQVFQGRVRLVAPEAVVEQNVTSFQVRVGILTGQDQLRSGMNSDLTFLGETLSDTLVVPTVAIATQKGQTGVYIPDDKQRPEFKPVTIGTSVQDKTQILDGLTKSDRVFIDFPPGLEPEAEE</sequence>
<dbReference type="Gene3D" id="2.40.420.20">
    <property type="match status" value="1"/>
</dbReference>
<dbReference type="SUPFAM" id="SSF111369">
    <property type="entry name" value="HlyD-like secretion proteins"/>
    <property type="match status" value="3"/>
</dbReference>
<organism evidence="8 9">
    <name type="scientific">Lyngbya confervoides BDU141951</name>
    <dbReference type="NCBI Taxonomy" id="1574623"/>
    <lineage>
        <taxon>Bacteria</taxon>
        <taxon>Bacillati</taxon>
        <taxon>Cyanobacteriota</taxon>
        <taxon>Cyanophyceae</taxon>
        <taxon>Oscillatoriophycideae</taxon>
        <taxon>Oscillatoriales</taxon>
        <taxon>Microcoleaceae</taxon>
        <taxon>Lyngbya</taxon>
    </lineage>
</organism>
<dbReference type="InterPro" id="IPR050465">
    <property type="entry name" value="UPF0194_transport"/>
</dbReference>
<reference evidence="8 9" key="1">
    <citation type="journal article" date="2015" name="Genome Announc.">
        <title>Draft Genome Sequence of Filamentous Marine Cyanobacterium Lyngbya confervoides Strain BDU141951.</title>
        <authorList>
            <person name="Chandrababunaidu M.M."/>
            <person name="Sen D."/>
            <person name="Tripathy S."/>
        </authorList>
    </citation>
    <scope>NUCLEOTIDE SEQUENCE [LARGE SCALE GENOMIC DNA]</scope>
    <source>
        <strain evidence="8 9">BDU141951</strain>
    </source>
</reference>
<keyword evidence="3 4" id="KW-0175">Coiled coil</keyword>
<dbReference type="PANTHER" id="PTHR32347">
    <property type="entry name" value="EFFLUX SYSTEM COMPONENT YKNX-RELATED"/>
    <property type="match status" value="1"/>
</dbReference>
<feature type="domain" description="CzcB-like barrel-sandwich hybrid" evidence="7">
    <location>
        <begin position="83"/>
        <end position="333"/>
    </location>
</feature>
<dbReference type="Pfam" id="PF25973">
    <property type="entry name" value="BSH_CzcB"/>
    <property type="match status" value="1"/>
</dbReference>
<dbReference type="Pfam" id="PF25954">
    <property type="entry name" value="Beta-barrel_RND_2"/>
    <property type="match status" value="1"/>
</dbReference>
<dbReference type="Proteomes" id="UP000031561">
    <property type="component" value="Unassembled WGS sequence"/>
</dbReference>
<keyword evidence="5" id="KW-0472">Membrane</keyword>
<proteinExistence type="inferred from homology"/>
<name>A0ABD4T9T9_9CYAN</name>
<gene>
    <name evidence="8" type="ORF">QQ91_0020380</name>
</gene>
<dbReference type="InterPro" id="IPR006143">
    <property type="entry name" value="RND_pump_MFP"/>
</dbReference>
<dbReference type="EMBL" id="JTHE03000116">
    <property type="protein sequence ID" value="MCM1985178.1"/>
    <property type="molecule type" value="Genomic_DNA"/>
</dbReference>
<dbReference type="PANTHER" id="PTHR32347:SF14">
    <property type="entry name" value="EFFLUX SYSTEM COMPONENT YKNX-RELATED"/>
    <property type="match status" value="1"/>
</dbReference>
<dbReference type="InterPro" id="IPR058792">
    <property type="entry name" value="Beta-barrel_RND_2"/>
</dbReference>
<evidence type="ECO:0000259" key="7">
    <source>
        <dbReference type="Pfam" id="PF25973"/>
    </source>
</evidence>
<evidence type="ECO:0000256" key="5">
    <source>
        <dbReference type="SAM" id="Phobius"/>
    </source>
</evidence>
<feature type="transmembrane region" description="Helical" evidence="5">
    <location>
        <begin position="24"/>
        <end position="46"/>
    </location>
</feature>
<keyword evidence="9" id="KW-1185">Reference proteome</keyword>
<evidence type="ECO:0000256" key="4">
    <source>
        <dbReference type="SAM" id="Coils"/>
    </source>
</evidence>
<feature type="domain" description="CusB-like beta-barrel" evidence="6">
    <location>
        <begin position="354"/>
        <end position="428"/>
    </location>
</feature>
<evidence type="ECO:0000313" key="9">
    <source>
        <dbReference type="Proteomes" id="UP000031561"/>
    </source>
</evidence>
<evidence type="ECO:0000256" key="1">
    <source>
        <dbReference type="ARBA" id="ARBA00004196"/>
    </source>
</evidence>
<feature type="coiled-coil region" evidence="4">
    <location>
        <begin position="173"/>
        <end position="252"/>
    </location>
</feature>
<evidence type="ECO:0000256" key="2">
    <source>
        <dbReference type="ARBA" id="ARBA00009477"/>
    </source>
</evidence>
<dbReference type="Gene3D" id="1.10.287.470">
    <property type="entry name" value="Helix hairpin bin"/>
    <property type="match status" value="1"/>
</dbReference>
<comment type="subcellular location">
    <subcellularLocation>
        <location evidence="1">Cell envelope</location>
    </subcellularLocation>
</comment>
<dbReference type="InterPro" id="IPR058647">
    <property type="entry name" value="BSH_CzcB-like"/>
</dbReference>
<dbReference type="Gene3D" id="2.40.30.170">
    <property type="match status" value="1"/>
</dbReference>
<keyword evidence="5" id="KW-0812">Transmembrane</keyword>
<dbReference type="GO" id="GO:0030313">
    <property type="term" value="C:cell envelope"/>
    <property type="evidence" value="ECO:0007669"/>
    <property type="project" value="UniProtKB-SubCell"/>
</dbReference>
<dbReference type="Gene3D" id="2.40.50.100">
    <property type="match status" value="1"/>
</dbReference>
<accession>A0ABD4T9T9</accession>
<dbReference type="RefSeq" id="WP_250833425.1">
    <property type="nucleotide sequence ID" value="NZ_JTHE03000116.1"/>
</dbReference>
<protein>
    <submittedName>
        <fullName evidence="8">Efflux RND transporter periplasmic adaptor subunit</fullName>
    </submittedName>
</protein>
<evidence type="ECO:0000259" key="6">
    <source>
        <dbReference type="Pfam" id="PF25954"/>
    </source>
</evidence>
<comment type="caution">
    <text evidence="8">The sequence shown here is derived from an EMBL/GenBank/DDBJ whole genome shotgun (WGS) entry which is preliminary data.</text>
</comment>
<dbReference type="NCBIfam" id="TIGR01730">
    <property type="entry name" value="RND_mfp"/>
    <property type="match status" value="1"/>
</dbReference>
<evidence type="ECO:0000256" key="3">
    <source>
        <dbReference type="ARBA" id="ARBA00023054"/>
    </source>
</evidence>
<comment type="similarity">
    <text evidence="2">Belongs to the membrane fusion protein (MFP) (TC 8.A.1) family.</text>
</comment>
<dbReference type="PRINTS" id="PR01490">
    <property type="entry name" value="RTXTOXIND"/>
</dbReference>
<keyword evidence="5" id="KW-1133">Transmembrane helix</keyword>